<sequence>MEEKKIERDNNILWYKDAIIYELHIKAFRDTNGDGIGDFGGLLEKLDYLKDLGVTAIWVLPFYPSPLKDDGYDIADYYSINPAYGDLDQFKLFLKEAHDRDLKVITELVINHTSDHHPWFQRARLAPKGSRHRDYYVWTDDPTQYKDVRIIFQDFEVSNWTWDPAAQQFYWHRFFYHQPDLNYDNPMVQEEVFKIIDYWCGMGVDGFRLDAVPYLFEREGTNGENLEETHDFLKKLRAHVDEYYPGTLLLAEANMWPEDSASYFGEGDECQMNYHFPLMPRMFMALQTEDRYPITDIFEQTPAIPDNCQWAIFLRNHDELTLEMVTDEERDYMYRVYVKDPKARINLGIRHRLAPLMANNRNKIELLNYLLFSLPGTPVIYYGDEIGMGDNFYLGDRDGVRTPMQWSSQRNAGFSETNPHQLYLPVILDPDYHYESVNVEIQSKNTSSLLWWMKRLINKRKQYKAFSHGDLKFIHCENPKILAFVRQHQEEAILVIVNLSRYIQPAELDLQDFRGYVPKEIFSNNKFPSIKDDGNYFFTMGAHACLWYALELAHPNIDRKIALPHVKVKAWADLTHRPMQEYLSEKVLPDYIMKMRWFGGKARIVENFRIVNQASVPLKEHGIIVWLIEVTYQSGLADLYQLPVAFGKDVFAAKLKDGCPQSIICTLTVHGEEGVLYDAIYGFEWQEMIFKNLAASHSLSWKEGALRFTGNDALHLYASTLNQLKPRVLGVEQSNTSIIYDNRFFLKLYRKVDRAVNPDVEISQYLGDTVNFKNVPAFAGKIEWRIGKDMIVLAMMQEMVESNSDAWAYMLDRLDDFNEKVLTESEGTFLPPMEGNLYHPLSYEEVPKEMQQFIEGAVAERVMLLGVRTAEMHLALARETSDPDFKPEPYSLHYQRSLFSGLQTLVRATFQSQQRQLDTLAPEVRQQAEAVLARKGEIMETFRGIYKKKIDVMKIRIHGDFHLGQVLFTGRDFVITDFEGEPARSFGERRLKRSPLRDVAGMIRSFHYAAYGSLFLDNQIRKEDHALLIPYVEQWYHYVSGFFMKAYQETVKGAPFMPAHPEDLKILMTTFLLEKAIYELNYEMNNRPDWLIIPLQGIQEILHDADENRVPAEEPVEADY</sequence>
<dbReference type="InterPro" id="IPR040999">
    <property type="entry name" value="Mak_N_cap"/>
</dbReference>
<evidence type="ECO:0000256" key="15">
    <source>
        <dbReference type="ARBA" id="ARBA00049067"/>
    </source>
</evidence>
<keyword evidence="12 17" id="KW-0413">Isomerase</keyword>
<evidence type="ECO:0000256" key="11">
    <source>
        <dbReference type="ARBA" id="ARBA00022840"/>
    </source>
</evidence>
<evidence type="ECO:0000256" key="14">
    <source>
        <dbReference type="ARBA" id="ARBA00031378"/>
    </source>
</evidence>
<dbReference type="GO" id="GO:0047471">
    <property type="term" value="F:maltose alpha-D-glucosyltransferase activity"/>
    <property type="evidence" value="ECO:0007669"/>
    <property type="project" value="UniProtKB-EC"/>
</dbReference>
<comment type="similarity">
    <text evidence="3">Belongs to the aminoglycoside phosphotransferase family.</text>
</comment>
<dbReference type="InterPro" id="IPR012810">
    <property type="entry name" value="TreS/a-amylase_N"/>
</dbReference>
<protein>
    <recommendedName>
        <fullName evidence="6">Maltokinase</fullName>
        <ecNumber evidence="4">2.7.1.175</ecNumber>
        <ecNumber evidence="5">5.4.99.16</ecNumber>
    </recommendedName>
    <alternativeName>
        <fullName evidence="14">Maltose alpha-D-glucosyltransferase</fullName>
    </alternativeName>
    <alternativeName>
        <fullName evidence="13">Maltose-1-phosphate synthase</fullName>
    </alternativeName>
</protein>
<name>A0A385SZD5_9BACT</name>
<evidence type="ECO:0000256" key="12">
    <source>
        <dbReference type="ARBA" id="ARBA00023235"/>
    </source>
</evidence>
<gene>
    <name evidence="17" type="primary">treS</name>
    <name evidence="17" type="ORF">D4L85_28720</name>
</gene>
<evidence type="ECO:0000256" key="10">
    <source>
        <dbReference type="ARBA" id="ARBA00022837"/>
    </source>
</evidence>
<dbReference type="KEGG" id="chk:D4L85_28720"/>
<dbReference type="PANTHER" id="PTHR10357">
    <property type="entry name" value="ALPHA-AMYLASE FAMILY MEMBER"/>
    <property type="match status" value="1"/>
</dbReference>
<dbReference type="InterPro" id="IPR045857">
    <property type="entry name" value="O16G_dom_2"/>
</dbReference>
<keyword evidence="9" id="KW-0547">Nucleotide-binding</keyword>
<dbReference type="Gene3D" id="3.90.400.10">
    <property type="entry name" value="Oligo-1,6-glucosidase, Domain 2"/>
    <property type="match status" value="1"/>
</dbReference>
<evidence type="ECO:0000256" key="1">
    <source>
        <dbReference type="ARBA" id="ARBA00001595"/>
    </source>
</evidence>
<dbReference type="Gene3D" id="2.60.40.1180">
    <property type="entry name" value="Golgi alpha-mannosidase II"/>
    <property type="match status" value="1"/>
</dbReference>
<evidence type="ECO:0000256" key="6">
    <source>
        <dbReference type="ARBA" id="ARBA00013882"/>
    </source>
</evidence>
<dbReference type="Gene3D" id="3.20.20.80">
    <property type="entry name" value="Glycosidases"/>
    <property type="match status" value="1"/>
</dbReference>
<proteinExistence type="inferred from homology"/>
<organism evidence="17 18">
    <name type="scientific">Chryseolinea soli</name>
    <dbReference type="NCBI Taxonomy" id="2321403"/>
    <lineage>
        <taxon>Bacteria</taxon>
        <taxon>Pseudomonadati</taxon>
        <taxon>Bacteroidota</taxon>
        <taxon>Cytophagia</taxon>
        <taxon>Cytophagales</taxon>
        <taxon>Fulvivirgaceae</taxon>
        <taxon>Chryseolinea</taxon>
    </lineage>
</organism>
<dbReference type="SUPFAM" id="SSF51011">
    <property type="entry name" value="Glycosyl hydrolase domain"/>
    <property type="match status" value="1"/>
</dbReference>
<comment type="similarity">
    <text evidence="2">Belongs to the glycosyl hydrolase 13 family. TreS subfamily.</text>
</comment>
<keyword evidence="7 17" id="KW-0808">Transferase</keyword>
<dbReference type="OrthoDB" id="9806009at2"/>
<dbReference type="GO" id="GO:0005975">
    <property type="term" value="P:carbohydrate metabolic process"/>
    <property type="evidence" value="ECO:0007669"/>
    <property type="project" value="InterPro"/>
</dbReference>
<dbReference type="SUPFAM" id="SSF56112">
    <property type="entry name" value="Protein kinase-like (PK-like)"/>
    <property type="match status" value="1"/>
</dbReference>
<dbReference type="FunFam" id="3.20.20.80:FF:000055">
    <property type="entry name" value="Trehalose synthase"/>
    <property type="match status" value="1"/>
</dbReference>
<dbReference type="EC" id="2.7.1.175" evidence="4"/>
<reference evidence="18" key="1">
    <citation type="submission" date="2018-09" db="EMBL/GenBank/DDBJ databases">
        <title>Chryseolinea sp. KIS68-18 isolated from soil.</title>
        <authorList>
            <person name="Weon H.-Y."/>
            <person name="Kwon S.-W."/>
            <person name="Lee S.A."/>
        </authorList>
    </citation>
    <scope>NUCLEOTIDE SEQUENCE [LARGE SCALE GENOMIC DNA]</scope>
    <source>
        <strain evidence="18">KIS68-18</strain>
    </source>
</reference>
<dbReference type="InterPro" id="IPR006047">
    <property type="entry name" value="GH13_cat_dom"/>
</dbReference>
<dbReference type="Pfam" id="PF18085">
    <property type="entry name" value="Mak_N_cap"/>
    <property type="match status" value="1"/>
</dbReference>
<evidence type="ECO:0000256" key="3">
    <source>
        <dbReference type="ARBA" id="ARBA00006219"/>
    </source>
</evidence>
<dbReference type="Gene3D" id="3.90.1200.10">
    <property type="match status" value="1"/>
</dbReference>
<dbReference type="SMART" id="SM00642">
    <property type="entry name" value="Aamy"/>
    <property type="match status" value="1"/>
</dbReference>
<dbReference type="GO" id="GO:0046872">
    <property type="term" value="F:metal ion binding"/>
    <property type="evidence" value="ECO:0007669"/>
    <property type="project" value="UniProtKB-KW"/>
</dbReference>
<dbReference type="InterPro" id="IPR013780">
    <property type="entry name" value="Glyco_hydro_b"/>
</dbReference>
<comment type="catalytic activity">
    <reaction evidence="1">
        <text>D-maltose = alpha,alpha-trehalose</text>
        <dbReference type="Rhea" id="RHEA:15145"/>
        <dbReference type="ChEBI" id="CHEBI:16551"/>
        <dbReference type="ChEBI" id="CHEBI:17306"/>
        <dbReference type="EC" id="5.4.99.16"/>
    </reaction>
</comment>
<evidence type="ECO:0000256" key="5">
    <source>
        <dbReference type="ARBA" id="ARBA00012619"/>
    </source>
</evidence>
<evidence type="ECO:0000256" key="9">
    <source>
        <dbReference type="ARBA" id="ARBA00022741"/>
    </source>
</evidence>
<dbReference type="Proteomes" id="UP000266183">
    <property type="component" value="Chromosome"/>
</dbReference>
<accession>A0A385SZD5</accession>
<dbReference type="Pfam" id="PF00128">
    <property type="entry name" value="Alpha-amylase"/>
    <property type="match status" value="2"/>
</dbReference>
<evidence type="ECO:0000256" key="4">
    <source>
        <dbReference type="ARBA" id="ARBA00011962"/>
    </source>
</evidence>
<dbReference type="EC" id="5.4.99.16" evidence="5"/>
<dbReference type="GO" id="GO:0005524">
    <property type="term" value="F:ATP binding"/>
    <property type="evidence" value="ECO:0007669"/>
    <property type="project" value="UniProtKB-KW"/>
</dbReference>
<evidence type="ECO:0000313" key="18">
    <source>
        <dbReference type="Proteomes" id="UP000266183"/>
    </source>
</evidence>
<evidence type="ECO:0000256" key="2">
    <source>
        <dbReference type="ARBA" id="ARBA00005496"/>
    </source>
</evidence>
<dbReference type="SUPFAM" id="SSF51445">
    <property type="entry name" value="(Trans)glycosidases"/>
    <property type="match status" value="1"/>
</dbReference>
<comment type="catalytic activity">
    <reaction evidence="15">
        <text>D-maltose + ATP = alpha-maltose 1-phosphate + ADP + H(+)</text>
        <dbReference type="Rhea" id="RHEA:31915"/>
        <dbReference type="ChEBI" id="CHEBI:15378"/>
        <dbReference type="ChEBI" id="CHEBI:17306"/>
        <dbReference type="ChEBI" id="CHEBI:30616"/>
        <dbReference type="ChEBI" id="CHEBI:63576"/>
        <dbReference type="ChEBI" id="CHEBI:456216"/>
        <dbReference type="EC" id="2.7.1.175"/>
    </reaction>
</comment>
<dbReference type="PANTHER" id="PTHR10357:SF219">
    <property type="entry name" value="MALTOSE ALPHA-D-GLUCOSYLTRANSFERASE"/>
    <property type="match status" value="1"/>
</dbReference>
<keyword evidence="8" id="KW-0479">Metal-binding</keyword>
<dbReference type="AlphaFoldDB" id="A0A385SZD5"/>
<dbReference type="EMBL" id="CP032382">
    <property type="protein sequence ID" value="AYB35751.1"/>
    <property type="molecule type" value="Genomic_DNA"/>
</dbReference>
<evidence type="ECO:0000256" key="7">
    <source>
        <dbReference type="ARBA" id="ARBA00022679"/>
    </source>
</evidence>
<evidence type="ECO:0000313" key="17">
    <source>
        <dbReference type="EMBL" id="AYB35751.1"/>
    </source>
</evidence>
<dbReference type="InterPro" id="IPR011009">
    <property type="entry name" value="Kinase-like_dom_sf"/>
</dbReference>
<evidence type="ECO:0000259" key="16">
    <source>
        <dbReference type="SMART" id="SM00642"/>
    </source>
</evidence>
<dbReference type="InterPro" id="IPR017853">
    <property type="entry name" value="GH"/>
</dbReference>
<evidence type="ECO:0000256" key="8">
    <source>
        <dbReference type="ARBA" id="ARBA00022723"/>
    </source>
</evidence>
<dbReference type="NCBIfam" id="TIGR02456">
    <property type="entry name" value="treS_nterm"/>
    <property type="match status" value="1"/>
</dbReference>
<dbReference type="Pfam" id="PF16657">
    <property type="entry name" value="Malt_amylase_C"/>
    <property type="match status" value="1"/>
</dbReference>
<dbReference type="InterPro" id="IPR012811">
    <property type="entry name" value="TreS_maltokin_C_dom"/>
</dbReference>
<evidence type="ECO:0000256" key="13">
    <source>
        <dbReference type="ARBA" id="ARBA00031251"/>
    </source>
</evidence>
<dbReference type="CDD" id="cd11334">
    <property type="entry name" value="AmyAc_TreS"/>
    <property type="match status" value="1"/>
</dbReference>
<keyword evidence="18" id="KW-1185">Reference proteome</keyword>
<dbReference type="NCBIfam" id="TIGR02457">
    <property type="entry name" value="TreS_Cterm"/>
    <property type="match status" value="1"/>
</dbReference>
<feature type="domain" description="Glycosyl hydrolase family 13 catalytic" evidence="16">
    <location>
        <begin position="22"/>
        <end position="415"/>
    </location>
</feature>
<dbReference type="RefSeq" id="WP_119758987.1">
    <property type="nucleotide sequence ID" value="NZ_CP032382.1"/>
</dbReference>
<dbReference type="GO" id="GO:0016740">
    <property type="term" value="F:transferase activity"/>
    <property type="evidence" value="ECO:0007669"/>
    <property type="project" value="UniProtKB-KW"/>
</dbReference>
<keyword evidence="10" id="KW-0106">Calcium</keyword>
<dbReference type="InterPro" id="IPR032091">
    <property type="entry name" value="Malt_amylase-like_C"/>
</dbReference>
<keyword evidence="11" id="KW-0067">ATP-binding</keyword>